<evidence type="ECO:0000256" key="1">
    <source>
        <dbReference type="SAM" id="MobiDB-lite"/>
    </source>
</evidence>
<keyword evidence="4" id="KW-1185">Reference proteome</keyword>
<feature type="region of interest" description="Disordered" evidence="1">
    <location>
        <begin position="1"/>
        <end position="33"/>
    </location>
</feature>
<reference evidence="3 4" key="1">
    <citation type="submission" date="2020-08" db="EMBL/GenBank/DDBJ databases">
        <title>Genomic Encyclopedia of Type Strains, Phase III (KMG-III): the genomes of soil and plant-associated and newly described type strains.</title>
        <authorList>
            <person name="Whitman W."/>
        </authorList>
    </citation>
    <scope>NUCLEOTIDE SEQUENCE [LARGE SCALE GENOMIC DNA]</scope>
    <source>
        <strain evidence="3 4">CECT 3237</strain>
    </source>
</reference>
<feature type="transmembrane region" description="Helical" evidence="2">
    <location>
        <begin position="96"/>
        <end position="118"/>
    </location>
</feature>
<keyword evidence="2" id="KW-1133">Transmembrane helix</keyword>
<gene>
    <name evidence="3" type="ORF">FHS41_000122</name>
</gene>
<evidence type="ECO:0000256" key="2">
    <source>
        <dbReference type="SAM" id="Phobius"/>
    </source>
</evidence>
<name>A0A7W5EYU6_9ACTN</name>
<sequence length="268" mass="28928">MKATPRSPDPSAQVPQQAGSSGSTSSASRSTSALASEPPEWNTWIEKSLLPALAVASALLFGLLTVEYDQFYRELGMAPGDVGIEYSTQLSGSAGLAALSIVTSAALFAAVAIGLAMARRWGWAGLGDRANRARAFLWGRERRALTMLACCATGILLVGALVSYVADEMADNVKSGKWLEPLHIGPVTLLSVRAYPADIRLTVEDGSKRLDLTSVDSNRLLYIGRGPNTVVVYDYKNQRPLYLPAKDVTITTYNCETWRAAHHDQCRH</sequence>
<evidence type="ECO:0000313" key="4">
    <source>
        <dbReference type="Proteomes" id="UP000572907"/>
    </source>
</evidence>
<proteinExistence type="predicted"/>
<evidence type="ECO:0000313" key="3">
    <source>
        <dbReference type="EMBL" id="MBB3073653.1"/>
    </source>
</evidence>
<dbReference type="AlphaFoldDB" id="A0A7W5EYU6"/>
<feature type="compositionally biased region" description="Low complexity" evidence="1">
    <location>
        <begin position="18"/>
        <end position="33"/>
    </location>
</feature>
<comment type="caution">
    <text evidence="3">The sequence shown here is derived from an EMBL/GenBank/DDBJ whole genome shotgun (WGS) entry which is preliminary data.</text>
</comment>
<organism evidence="3 4">
    <name type="scientific">Streptomyces violarus</name>
    <dbReference type="NCBI Taxonomy" id="67380"/>
    <lineage>
        <taxon>Bacteria</taxon>
        <taxon>Bacillati</taxon>
        <taxon>Actinomycetota</taxon>
        <taxon>Actinomycetes</taxon>
        <taxon>Kitasatosporales</taxon>
        <taxon>Streptomycetaceae</taxon>
        <taxon>Streptomyces</taxon>
    </lineage>
</organism>
<keyword evidence="2" id="KW-0812">Transmembrane</keyword>
<feature type="transmembrane region" description="Helical" evidence="2">
    <location>
        <begin position="144"/>
        <end position="166"/>
    </location>
</feature>
<keyword evidence="2" id="KW-0472">Membrane</keyword>
<accession>A0A7W5EYU6</accession>
<dbReference type="RefSeq" id="WP_184586611.1">
    <property type="nucleotide sequence ID" value="NZ_BMUP01000001.1"/>
</dbReference>
<dbReference type="EMBL" id="JACHXE010000001">
    <property type="protein sequence ID" value="MBB3073653.1"/>
    <property type="molecule type" value="Genomic_DNA"/>
</dbReference>
<dbReference type="Proteomes" id="UP000572907">
    <property type="component" value="Unassembled WGS sequence"/>
</dbReference>
<protein>
    <submittedName>
        <fullName evidence="3">Uncharacterized protein</fullName>
    </submittedName>
</protein>